<comment type="caution">
    <text evidence="1">The sequence shown here is derived from an EMBL/GenBank/DDBJ whole genome shotgun (WGS) entry which is preliminary data.</text>
</comment>
<evidence type="ECO:0000313" key="1">
    <source>
        <dbReference type="EMBL" id="KAK7487021.1"/>
    </source>
</evidence>
<dbReference type="Proteomes" id="UP001519460">
    <property type="component" value="Unassembled WGS sequence"/>
</dbReference>
<keyword evidence="2" id="KW-1185">Reference proteome</keyword>
<sequence>MGTNLQSRLKLKGSYPFTSHQQTSESSRARPFKFIAQLFDRDRSFHLTLSHVMHAPLDFGANRTRPQFLQNRSSLLAPTRTIYMLAQIACRHSTLHWVLYAGGGGPSGQLKLLAHSSSLAVPWADSTQILLPR</sequence>
<dbReference type="EMBL" id="JACVVK020000170">
    <property type="protein sequence ID" value="KAK7487021.1"/>
    <property type="molecule type" value="Genomic_DNA"/>
</dbReference>
<dbReference type="AlphaFoldDB" id="A0ABD0KIW4"/>
<proteinExistence type="predicted"/>
<reference evidence="1 2" key="1">
    <citation type="journal article" date="2023" name="Sci. Data">
        <title>Genome assembly of the Korean intertidal mud-creeper Batillaria attramentaria.</title>
        <authorList>
            <person name="Patra A.K."/>
            <person name="Ho P.T."/>
            <person name="Jun S."/>
            <person name="Lee S.J."/>
            <person name="Kim Y."/>
            <person name="Won Y.J."/>
        </authorList>
    </citation>
    <scope>NUCLEOTIDE SEQUENCE [LARGE SCALE GENOMIC DNA]</scope>
    <source>
        <strain evidence="1">Wonlab-2016</strain>
    </source>
</reference>
<name>A0ABD0KIW4_9CAEN</name>
<evidence type="ECO:0000313" key="2">
    <source>
        <dbReference type="Proteomes" id="UP001519460"/>
    </source>
</evidence>
<protein>
    <submittedName>
        <fullName evidence="1">Uncharacterized protein</fullName>
    </submittedName>
</protein>
<organism evidence="1 2">
    <name type="scientific">Batillaria attramentaria</name>
    <dbReference type="NCBI Taxonomy" id="370345"/>
    <lineage>
        <taxon>Eukaryota</taxon>
        <taxon>Metazoa</taxon>
        <taxon>Spiralia</taxon>
        <taxon>Lophotrochozoa</taxon>
        <taxon>Mollusca</taxon>
        <taxon>Gastropoda</taxon>
        <taxon>Caenogastropoda</taxon>
        <taxon>Sorbeoconcha</taxon>
        <taxon>Cerithioidea</taxon>
        <taxon>Batillariidae</taxon>
        <taxon>Batillaria</taxon>
    </lineage>
</organism>
<accession>A0ABD0KIW4</accession>
<gene>
    <name evidence="1" type="ORF">BaRGS_00021691</name>
</gene>